<evidence type="ECO:0000313" key="1">
    <source>
        <dbReference type="EMBL" id="QHU26948.1"/>
    </source>
</evidence>
<sequence length="104" mass="11780">MSDIESTGTKILEYNLVSTKWRFYKISSSGSIVVNVTKDFNSWDWDLSIKNNMEKFTSDVNIKLQEGWRPLGAPILSGIWISRRGDGDGESAIQAIVREKLPSR</sequence>
<reference evidence="1" key="1">
    <citation type="journal article" date="2020" name="Nature">
        <title>Giant virus diversity and host interactions through global metagenomics.</title>
        <authorList>
            <person name="Schulz F."/>
            <person name="Roux S."/>
            <person name="Paez-Espino D."/>
            <person name="Jungbluth S."/>
            <person name="Walsh D.A."/>
            <person name="Denef V.J."/>
            <person name="McMahon K.D."/>
            <person name="Konstantinidis K.T."/>
            <person name="Eloe-Fadrosh E.A."/>
            <person name="Kyrpides N.C."/>
            <person name="Woyke T."/>
        </authorList>
    </citation>
    <scope>NUCLEOTIDE SEQUENCE</scope>
    <source>
        <strain evidence="1">GVMAG-M-3300027759-42</strain>
    </source>
</reference>
<proteinExistence type="predicted"/>
<dbReference type="EMBL" id="MN740446">
    <property type="protein sequence ID" value="QHU26948.1"/>
    <property type="molecule type" value="Genomic_DNA"/>
</dbReference>
<protein>
    <submittedName>
        <fullName evidence="1">Uncharacterized protein</fullName>
    </submittedName>
</protein>
<accession>A0A6C0LB99</accession>
<dbReference type="AlphaFoldDB" id="A0A6C0LB99"/>
<organism evidence="1">
    <name type="scientific">viral metagenome</name>
    <dbReference type="NCBI Taxonomy" id="1070528"/>
    <lineage>
        <taxon>unclassified sequences</taxon>
        <taxon>metagenomes</taxon>
        <taxon>organismal metagenomes</taxon>
    </lineage>
</organism>
<name>A0A6C0LB99_9ZZZZ</name>